<dbReference type="InterPro" id="IPR013783">
    <property type="entry name" value="Ig-like_fold"/>
</dbReference>
<sequence length="1838" mass="197232">MKSPYNNINFALIFVGICLISCFININKSFSQGFNNNEWVFGYCGPNDPNNYLSFGKSGDPIVRSLPGSIVVGANNNALAIDPITGQKLFFSNGELVYNYDNVPLQGAPNGFNGDFDGRQTVAIGALDYDPDGEKLFYAFYISPSGQLLYSVVDMNAPGGASANQPPLGAVTALDQPIGPASGAIAVVKTAASPSYLISFAGGNLISRSIESTQGDFTLTATQGIPFTPKAIVFNESTGQLILIPENAIEDLLLVDFDTATGSFGAVTPISQSGSAEEIEGASFSPDGVFVYFSRGDELLRVPVADLGATPSVIPFGNDIFKVYDLKIGPDGKLYYLYEEVLGGPQLIGVVNNPNESDLDLLELDEDPFNGTDFCGRVFPQFAPNQDINPTVDFEWNPEEPCSNNPVQLTSLITPENYRPVSFVWTFEPALTDEDGQPVDIDFNQEHLLIPEEATADQSITVTLTVTFADGSVVPVTKTITLKENDLEANFSAQDTTVCEGACVDIGSLLEVQKGGGGDGENPNVGGGGGGQQENYEYFWSNRRGEGWVKDKENCVLLPGLYWVLVREEGSDCYAYASIRVKIWDLPDQSNNVWYFGDGAGLDFNPDPNDPNAPVPRPVSHPTNIPAGTTTISDETGQVLFYTDGETVWDLNGDTMANGDSIGGSNLATQSVVAVPLPQDETIFYLFTTQKAEDGTNQVKFSLVDIKVDNPTGVGNVVSKDNFLFSPSTEHSAGLNSGDTTWVIFHELGNNTFRTYPVTTFGIGPPVLSSVGSAHTFGSGVGSMKFSPDGSKLAVTIQNGSCSRLEIFDFNQTTGKLTEYALLELSCSGEDVYGLEFSDDSNRVFVSYTGGGGKIEEFLIKNPDAQGAATPSACATCFENAGDKAAVESCILGTRNTLSSAGPFGALQIGPDGQIYVARPGQNVLGTINAGQGCANSAYVEMGTSTLTGTTNLGLPSFVQNSGSSIPEPTLGGPDRLCLDPENGTEALFEGGGEPDIDSYFWTIVSENGQAVLTNFGGPGEEFQTLTHVFQEDGTFTVSLRVDRCGDANYFEASMEVVVVAPPPITLVDDVTLCSGTPVTLVAIDGYDPNEGLYDFEWRNAAGQLIGDENSNSIAVEEESIYTVTVSYRTPSGSDTVFFDVCPASKSVFVGPAFEFDLTQSAEEVCYDETLVVFAPNTPVIGDWYYQQVGSPTRTLIGEFFELELIPTDLPAPGLYEIIFITEDPIVPGCLVEKKLELLVHPLPNFELLVLTDADDCATPNGSFEITALLDAERIEILETGEVFNNVNAGDVLPVISNLEPGIYTVQATNSFGCVFTRSVTIANLNPPVALEYTVAVNPEVCGPNEVENGAVIITFSNGPQSGSYVLTRQQDGLQFSGTITNQEIVTISVPEGDYAVEVSDALGCTLPEPVNYLVDEKLEVDFTVPTNLIACGLFSFIPQTNQSLVFTLTDALGNGIAADANGEFTLLASGAYQITGEDPTGIDCPRVRTMNVEINGPIGFSLSGPADPCATAISYDAILNGTDPADVFFFWKNESGAIVGRNQTFFPAAAGEYSLEVQPRAGSLCPAAPIDFTVEDFGQPVNVVLDALPFCGDDPFTTITVVADLTNVASIQWFSLQGGVATLLPGFDDQQTITVIENGVYQAVLFSGFGCELGRQQVQITKSFITPPVLETRYVICAAENVVNVLDPGVYDNYSWELEGEEVSNSPTFTPTLPGNYALTVSDEFDCLFTIEFVVEEDCELKIIFPNAMRPSDPSRLFVVYANDFIDHVDVLIYNRWGELIYFCESENVQGEEVLCTWDGTVGGRVVPIGTYPVIVRFRSENQNIVKTIRKSIVVIE</sequence>
<dbReference type="RefSeq" id="WP_019597500.1">
    <property type="nucleotide sequence ID" value="NZ_FNQC01000006.1"/>
</dbReference>
<dbReference type="SUPFAM" id="SSF50993">
    <property type="entry name" value="Peptidase/esterase 'gauge' domain"/>
    <property type="match status" value="1"/>
</dbReference>
<organism evidence="2 3">
    <name type="scientific">Rhodonellum ikkaensis</name>
    <dbReference type="NCBI Taxonomy" id="336829"/>
    <lineage>
        <taxon>Bacteria</taxon>
        <taxon>Pseudomonadati</taxon>
        <taxon>Bacteroidota</taxon>
        <taxon>Cytophagia</taxon>
        <taxon>Cytophagales</taxon>
        <taxon>Cytophagaceae</taxon>
        <taxon>Rhodonellum</taxon>
    </lineage>
</organism>
<evidence type="ECO:0000256" key="1">
    <source>
        <dbReference type="SAM" id="Phobius"/>
    </source>
</evidence>
<evidence type="ECO:0000313" key="3">
    <source>
        <dbReference type="Proteomes" id="UP000199663"/>
    </source>
</evidence>
<keyword evidence="1" id="KW-0472">Membrane</keyword>
<accession>A0A1H3QHV4</accession>
<evidence type="ECO:0000313" key="2">
    <source>
        <dbReference type="EMBL" id="SDZ12711.1"/>
    </source>
</evidence>
<comment type="caution">
    <text evidence="2">The sequence shown here is derived from an EMBL/GenBank/DDBJ whole genome shotgun (WGS) entry which is preliminary data.</text>
</comment>
<dbReference type="Proteomes" id="UP000199663">
    <property type="component" value="Unassembled WGS sequence"/>
</dbReference>
<protein>
    <submittedName>
        <fullName evidence="2">Uncharacterized protein</fullName>
    </submittedName>
</protein>
<dbReference type="InterPro" id="IPR035986">
    <property type="entry name" value="PKD_dom_sf"/>
</dbReference>
<keyword evidence="1" id="KW-1133">Transmembrane helix</keyword>
<feature type="transmembrane region" description="Helical" evidence="1">
    <location>
        <begin position="7"/>
        <end position="26"/>
    </location>
</feature>
<dbReference type="EMBL" id="FNQC01000006">
    <property type="protein sequence ID" value="SDZ12711.1"/>
    <property type="molecule type" value="Genomic_DNA"/>
</dbReference>
<reference evidence="2 3" key="1">
    <citation type="submission" date="2016-10" db="EMBL/GenBank/DDBJ databases">
        <authorList>
            <person name="Varghese N."/>
            <person name="Submissions S."/>
        </authorList>
    </citation>
    <scope>NUCLEOTIDE SEQUENCE [LARGE SCALE GENOMIC DNA]</scope>
    <source>
        <strain evidence="2 3">DSM 17997</strain>
    </source>
</reference>
<name>A0A1H3QHV4_9BACT</name>
<proteinExistence type="predicted"/>
<dbReference type="SUPFAM" id="SSF49299">
    <property type="entry name" value="PKD domain"/>
    <property type="match status" value="1"/>
</dbReference>
<dbReference type="Gene3D" id="2.60.40.10">
    <property type="entry name" value="Immunoglobulins"/>
    <property type="match status" value="1"/>
</dbReference>
<gene>
    <name evidence="2" type="ORF">SAMN05444412_10691</name>
</gene>
<keyword evidence="3" id="KW-1185">Reference proteome</keyword>
<keyword evidence="1" id="KW-0812">Transmembrane</keyword>